<dbReference type="Pfam" id="PF07264">
    <property type="entry name" value="EI24"/>
    <property type="match status" value="1"/>
</dbReference>
<dbReference type="EMBL" id="JAEDAH010000002">
    <property type="protein sequence ID" value="MCA6062110.1"/>
    <property type="molecule type" value="Genomic_DNA"/>
</dbReference>
<evidence type="ECO:0000256" key="2">
    <source>
        <dbReference type="ARBA" id="ARBA00022448"/>
    </source>
</evidence>
<evidence type="ECO:0000256" key="10">
    <source>
        <dbReference type="ARBA" id="ARBA00023192"/>
    </source>
</evidence>
<protein>
    <submittedName>
        <fullName evidence="13">Sulfate transporter CysZ</fullName>
    </submittedName>
</protein>
<evidence type="ECO:0000256" key="3">
    <source>
        <dbReference type="ARBA" id="ARBA00022475"/>
    </source>
</evidence>
<evidence type="ECO:0000313" key="13">
    <source>
        <dbReference type="EMBL" id="MCA6062110.1"/>
    </source>
</evidence>
<reference evidence="13 14" key="1">
    <citation type="submission" date="2020-12" db="EMBL/GenBank/DDBJ databases">
        <title>Novel Thalassolituus-related marine hydrocarbonoclastic bacteria mediated algae-derived hydrocarbons mineralization in twilight zone of the northern South China Sea.</title>
        <authorList>
            <person name="Dong C."/>
        </authorList>
    </citation>
    <scope>NUCLEOTIDE SEQUENCE [LARGE SCALE GENOMIC DNA]</scope>
    <source>
        <strain evidence="13 14">IMCC1826</strain>
    </source>
</reference>
<evidence type="ECO:0000256" key="7">
    <source>
        <dbReference type="ARBA" id="ARBA00022989"/>
    </source>
</evidence>
<dbReference type="Proteomes" id="UP000714380">
    <property type="component" value="Unassembled WGS sequence"/>
</dbReference>
<name>A0ABS7ZK68_9GAMM</name>
<evidence type="ECO:0000256" key="1">
    <source>
        <dbReference type="ARBA" id="ARBA00004141"/>
    </source>
</evidence>
<dbReference type="PANTHER" id="PTHR37468:SF1">
    <property type="entry name" value="SULFATE TRANSPORTER CYSZ"/>
    <property type="match status" value="1"/>
</dbReference>
<evidence type="ECO:0000256" key="12">
    <source>
        <dbReference type="SAM" id="Phobius"/>
    </source>
</evidence>
<dbReference type="RefSeq" id="WP_225670672.1">
    <property type="nucleotide sequence ID" value="NZ_JAEDAH010000002.1"/>
</dbReference>
<evidence type="ECO:0000256" key="8">
    <source>
        <dbReference type="ARBA" id="ARBA00023032"/>
    </source>
</evidence>
<dbReference type="InterPro" id="IPR050480">
    <property type="entry name" value="CysZ-like"/>
</dbReference>
<gene>
    <name evidence="13" type="primary">cysZ</name>
    <name evidence="13" type="ORF">I9W95_00660</name>
</gene>
<keyword evidence="3" id="KW-1003">Cell membrane</keyword>
<keyword evidence="9 12" id="KW-0472">Membrane</keyword>
<evidence type="ECO:0000256" key="5">
    <source>
        <dbReference type="ARBA" id="ARBA00022605"/>
    </source>
</evidence>
<dbReference type="NCBIfam" id="NF003433">
    <property type="entry name" value="PRK04949.1"/>
    <property type="match status" value="1"/>
</dbReference>
<evidence type="ECO:0000256" key="4">
    <source>
        <dbReference type="ARBA" id="ARBA00022519"/>
    </source>
</evidence>
<keyword evidence="2" id="KW-0813">Transport</keyword>
<keyword evidence="8" id="KW-0764">Sulfate transport</keyword>
<keyword evidence="14" id="KW-1185">Reference proteome</keyword>
<accession>A0ABS7ZK68</accession>
<dbReference type="InterPro" id="IPR059112">
    <property type="entry name" value="CysZ/EI24"/>
</dbReference>
<feature type="transmembrane region" description="Helical" evidence="12">
    <location>
        <begin position="198"/>
        <end position="220"/>
    </location>
</feature>
<dbReference type="PANTHER" id="PTHR37468">
    <property type="entry name" value="SULFATE TRANSPORTER CYSZ"/>
    <property type="match status" value="1"/>
</dbReference>
<feature type="transmembrane region" description="Helical" evidence="12">
    <location>
        <begin position="24"/>
        <end position="47"/>
    </location>
</feature>
<comment type="subcellular location">
    <subcellularLocation>
        <location evidence="1">Membrane</location>
        <topology evidence="1">Multi-pass membrane protein</topology>
    </subcellularLocation>
</comment>
<evidence type="ECO:0000256" key="11">
    <source>
        <dbReference type="SAM" id="MobiDB-lite"/>
    </source>
</evidence>
<evidence type="ECO:0000256" key="9">
    <source>
        <dbReference type="ARBA" id="ARBA00023136"/>
    </source>
</evidence>
<sequence>MKGNPFAGWHYVWRGFGMLNQPGLRMFVVIPLLLNIVVMSAATWWGGQQISLWIEQLTNWLPDWLSWLYWLLMPVAILTLLFVLAYFFSTILVVIASPFNGLLSERVEAMNGSLIPDESIMSTVKRTFGRELTKLLYLLPRYFGLLVLSFIPVVNLASPVLWFWFGSWVVALQYVDYSYDNHRVAFTDTRRRVGQESFTALGFGGLVAFLMMIPVVNWFVMPAAVIGSTLMRLERFPFDGTGKDAGSDYAEISTDPNRLMHGSSERSGGG</sequence>
<evidence type="ECO:0000256" key="6">
    <source>
        <dbReference type="ARBA" id="ARBA00022692"/>
    </source>
</evidence>
<feature type="transmembrane region" description="Helical" evidence="12">
    <location>
        <begin position="67"/>
        <end position="96"/>
    </location>
</feature>
<keyword evidence="7 12" id="KW-1133">Transmembrane helix</keyword>
<keyword evidence="10" id="KW-0198">Cysteine biosynthesis</keyword>
<evidence type="ECO:0000313" key="14">
    <source>
        <dbReference type="Proteomes" id="UP000714380"/>
    </source>
</evidence>
<feature type="transmembrane region" description="Helical" evidence="12">
    <location>
        <begin position="135"/>
        <end position="154"/>
    </location>
</feature>
<keyword evidence="5" id="KW-0028">Amino-acid biosynthesis</keyword>
<keyword evidence="4" id="KW-0997">Cell inner membrane</keyword>
<comment type="caution">
    <text evidence="13">The sequence shown here is derived from an EMBL/GenBank/DDBJ whole genome shotgun (WGS) entry which is preliminary data.</text>
</comment>
<proteinExistence type="predicted"/>
<feature type="region of interest" description="Disordered" evidence="11">
    <location>
        <begin position="247"/>
        <end position="270"/>
    </location>
</feature>
<keyword evidence="6 12" id="KW-0812">Transmembrane</keyword>
<organism evidence="13 14">
    <name type="scientific">Thalassolituus marinus</name>
    <dbReference type="NCBI Taxonomy" id="671053"/>
    <lineage>
        <taxon>Bacteria</taxon>
        <taxon>Pseudomonadati</taxon>
        <taxon>Pseudomonadota</taxon>
        <taxon>Gammaproteobacteria</taxon>
        <taxon>Oceanospirillales</taxon>
        <taxon>Oceanospirillaceae</taxon>
        <taxon>Thalassolituus</taxon>
    </lineage>
</organism>